<organism evidence="2 3">
    <name type="scientific">Catenaria anguillulae PL171</name>
    <dbReference type="NCBI Taxonomy" id="765915"/>
    <lineage>
        <taxon>Eukaryota</taxon>
        <taxon>Fungi</taxon>
        <taxon>Fungi incertae sedis</taxon>
        <taxon>Blastocladiomycota</taxon>
        <taxon>Blastocladiomycetes</taxon>
        <taxon>Blastocladiales</taxon>
        <taxon>Catenariaceae</taxon>
        <taxon>Catenaria</taxon>
    </lineage>
</organism>
<reference evidence="2 3" key="1">
    <citation type="submission" date="2016-07" db="EMBL/GenBank/DDBJ databases">
        <title>Pervasive Adenine N6-methylation of Active Genes in Fungi.</title>
        <authorList>
            <consortium name="DOE Joint Genome Institute"/>
            <person name="Mondo S.J."/>
            <person name="Dannebaum R.O."/>
            <person name="Kuo R.C."/>
            <person name="Labutti K."/>
            <person name="Haridas S."/>
            <person name="Kuo A."/>
            <person name="Salamov A."/>
            <person name="Ahrendt S.R."/>
            <person name="Lipzen A."/>
            <person name="Sullivan W."/>
            <person name="Andreopoulos W.B."/>
            <person name="Clum A."/>
            <person name="Lindquist E."/>
            <person name="Daum C."/>
            <person name="Ramamoorthy G.K."/>
            <person name="Gryganskyi A."/>
            <person name="Culley D."/>
            <person name="Magnuson J.K."/>
            <person name="James T.Y."/>
            <person name="O'Malley M.A."/>
            <person name="Stajich J.E."/>
            <person name="Spatafora J.W."/>
            <person name="Visel A."/>
            <person name="Grigoriev I.V."/>
        </authorList>
    </citation>
    <scope>NUCLEOTIDE SEQUENCE [LARGE SCALE GENOMIC DNA]</scope>
    <source>
        <strain evidence="2 3">PL171</strain>
    </source>
</reference>
<keyword evidence="1" id="KW-0472">Membrane</keyword>
<evidence type="ECO:0000313" key="3">
    <source>
        <dbReference type="Proteomes" id="UP000193411"/>
    </source>
</evidence>
<evidence type="ECO:0000313" key="2">
    <source>
        <dbReference type="EMBL" id="ORZ32166.1"/>
    </source>
</evidence>
<comment type="caution">
    <text evidence="2">The sequence shown here is derived from an EMBL/GenBank/DDBJ whole genome shotgun (WGS) entry which is preliminary data.</text>
</comment>
<evidence type="ECO:0000256" key="1">
    <source>
        <dbReference type="SAM" id="Phobius"/>
    </source>
</evidence>
<keyword evidence="1" id="KW-0812">Transmembrane</keyword>
<dbReference type="EMBL" id="MCFL01000050">
    <property type="protein sequence ID" value="ORZ32166.1"/>
    <property type="molecule type" value="Genomic_DNA"/>
</dbReference>
<dbReference type="Proteomes" id="UP000193411">
    <property type="component" value="Unassembled WGS sequence"/>
</dbReference>
<keyword evidence="1" id="KW-1133">Transmembrane helix</keyword>
<gene>
    <name evidence="2" type="ORF">BCR44DRAFT_38973</name>
</gene>
<feature type="transmembrane region" description="Helical" evidence="1">
    <location>
        <begin position="217"/>
        <end position="239"/>
    </location>
</feature>
<accession>A0A1Y2HC70</accession>
<name>A0A1Y2HC70_9FUNG</name>
<proteinExistence type="predicted"/>
<protein>
    <submittedName>
        <fullName evidence="2">Uncharacterized protein</fullName>
    </submittedName>
</protein>
<keyword evidence="3" id="KW-1185">Reference proteome</keyword>
<sequence>MAATNLKTIDRPKPFESTGGKTMLAMCPGDSFVTRLDFEVSHWISSDAKTRQGVFRSMLDVVGIFATCSDKSPKQAITFPKKFNAGAPKTLFQGPESLNGIRDMVVNGQVSVTAIGYADALVGVISGDSLMSVDVWRQVDTEYAPCVLKGIEVELKGITGGSVEKVRLHFNCPANITISTPTSTSRTRPAPGTTIPAVLMTEGSATSAEVSSGNSTMLMIVIGSAGGLVLLVIGFALFVRNRRQLHK</sequence>
<dbReference type="AlphaFoldDB" id="A0A1Y2HC70"/>